<dbReference type="Gene3D" id="3.30.10.10">
    <property type="entry name" value="Trypsin Inhibitor V, subunit A"/>
    <property type="match status" value="1"/>
</dbReference>
<gene>
    <name evidence="5" type="ORF">TeGR_g3166</name>
</gene>
<comment type="caution">
    <text evidence="5">The sequence shown here is derived from an EMBL/GenBank/DDBJ whole genome shotgun (WGS) entry which is preliminary data.</text>
</comment>
<sequence>MASRFPEHWGPPPRQQTRDLRQLPANFGRGSSTLVSWVKAKMKEDEEQGREKAQGTQTGPIPSLTLPSAEAEITPSAQANVATAMAIKDAGPWPDLVGRVGEEAIAELRKQFPSFSYALIPPGRMVTMDHRMDRVRVFVDEEGKVKEVPRRG</sequence>
<reference evidence="5 6" key="1">
    <citation type="journal article" date="2023" name="Commun. Biol.">
        <title>Genome analysis of Parmales, the sister group of diatoms, reveals the evolutionary specialization of diatoms from phago-mixotrophs to photoautotrophs.</title>
        <authorList>
            <person name="Ban H."/>
            <person name="Sato S."/>
            <person name="Yoshikawa S."/>
            <person name="Yamada K."/>
            <person name="Nakamura Y."/>
            <person name="Ichinomiya M."/>
            <person name="Sato N."/>
            <person name="Blanc-Mathieu R."/>
            <person name="Endo H."/>
            <person name="Kuwata A."/>
            <person name="Ogata H."/>
        </authorList>
    </citation>
    <scope>NUCLEOTIDE SEQUENCE [LARGE SCALE GENOMIC DNA]</scope>
</reference>
<dbReference type="InterPro" id="IPR036354">
    <property type="entry name" value="Prot_inh_pot1_sf"/>
</dbReference>
<evidence type="ECO:0000313" key="5">
    <source>
        <dbReference type="EMBL" id="GMI30011.1"/>
    </source>
</evidence>
<keyword evidence="3" id="KW-0722">Serine protease inhibitor</keyword>
<protein>
    <recommendedName>
        <fullName evidence="7">Subtilisin inhibitor 1</fullName>
    </recommendedName>
</protein>
<comment type="similarity">
    <text evidence="1">Belongs to the protease inhibitor I13 (potato type I serine protease inhibitor) family.</text>
</comment>
<evidence type="ECO:0000256" key="1">
    <source>
        <dbReference type="ARBA" id="ARBA00008210"/>
    </source>
</evidence>
<feature type="region of interest" description="Disordered" evidence="4">
    <location>
        <begin position="1"/>
        <end position="66"/>
    </location>
</feature>
<dbReference type="InterPro" id="IPR000864">
    <property type="entry name" value="Prot_inh_pot1"/>
</dbReference>
<evidence type="ECO:0000256" key="2">
    <source>
        <dbReference type="ARBA" id="ARBA00022690"/>
    </source>
</evidence>
<dbReference type="PRINTS" id="PR00292">
    <property type="entry name" value="POTATOINHBTR"/>
</dbReference>
<dbReference type="EMBL" id="BRYB01000436">
    <property type="protein sequence ID" value="GMI30011.1"/>
    <property type="molecule type" value="Genomic_DNA"/>
</dbReference>
<evidence type="ECO:0000256" key="4">
    <source>
        <dbReference type="SAM" id="MobiDB-lite"/>
    </source>
</evidence>
<keyword evidence="6" id="KW-1185">Reference proteome</keyword>
<name>A0ABQ6MQ78_9STRA</name>
<dbReference type="Pfam" id="PF00280">
    <property type="entry name" value="potato_inhibit"/>
    <property type="match status" value="1"/>
</dbReference>
<proteinExistence type="inferred from homology"/>
<dbReference type="SUPFAM" id="SSF54654">
    <property type="entry name" value="CI-2 family of serine protease inhibitors"/>
    <property type="match status" value="1"/>
</dbReference>
<evidence type="ECO:0000256" key="3">
    <source>
        <dbReference type="ARBA" id="ARBA00022900"/>
    </source>
</evidence>
<organism evidence="5 6">
    <name type="scientific">Tetraparma gracilis</name>
    <dbReference type="NCBI Taxonomy" id="2962635"/>
    <lineage>
        <taxon>Eukaryota</taxon>
        <taxon>Sar</taxon>
        <taxon>Stramenopiles</taxon>
        <taxon>Ochrophyta</taxon>
        <taxon>Bolidophyceae</taxon>
        <taxon>Parmales</taxon>
        <taxon>Triparmaceae</taxon>
        <taxon>Tetraparma</taxon>
    </lineage>
</organism>
<dbReference type="PANTHER" id="PTHR33091:SF29">
    <property type="entry name" value="SUBTILISIN INHIBITOR 1"/>
    <property type="match status" value="1"/>
</dbReference>
<dbReference type="Proteomes" id="UP001165060">
    <property type="component" value="Unassembled WGS sequence"/>
</dbReference>
<evidence type="ECO:0000313" key="6">
    <source>
        <dbReference type="Proteomes" id="UP001165060"/>
    </source>
</evidence>
<dbReference type="PANTHER" id="PTHR33091">
    <property type="entry name" value="PROTEIN, PUTATIVE, EXPRESSED-RELATED"/>
    <property type="match status" value="1"/>
</dbReference>
<accession>A0ABQ6MQ78</accession>
<feature type="compositionally biased region" description="Basic and acidic residues" evidence="4">
    <location>
        <begin position="41"/>
        <end position="53"/>
    </location>
</feature>
<evidence type="ECO:0008006" key="7">
    <source>
        <dbReference type="Google" id="ProtNLM"/>
    </source>
</evidence>
<keyword evidence="2" id="KW-0646">Protease inhibitor</keyword>